<sequence>MKITLPSDCGNSPRMALVADLAVAWAADDKDTLEQWLVDAPSWSTFGPALTEAVISEVVVLGAINHGRAASCDGYLEFADSEQSRVRFSHVFAFSSTTKTAKVKAVRTYLTVSY</sequence>
<gene>
    <name evidence="1" type="ORF">CCASEI_12890</name>
</gene>
<proteinExistence type="predicted"/>
<name>A0ABM5PT12_9CORY</name>
<dbReference type="GeneID" id="82878673"/>
<dbReference type="Proteomes" id="UP000019226">
    <property type="component" value="Chromosome"/>
</dbReference>
<reference evidence="2" key="1">
    <citation type="submission" date="2013-02" db="EMBL/GenBank/DDBJ databases">
        <title>The complete genome sequence of Corynebacterium casei LMG S-19264 (=DSM 44701).</title>
        <authorList>
            <person name="Ruckert C."/>
            <person name="Albersmeier A."/>
            <person name="Kalinowski J."/>
        </authorList>
    </citation>
    <scope>NUCLEOTIDE SEQUENCE [LARGE SCALE GENOMIC DNA]</scope>
    <source>
        <strain evidence="2">LMG S-19264</strain>
    </source>
</reference>
<protein>
    <recommendedName>
        <fullName evidence="3">SnoaL-like domain-containing protein</fullName>
    </recommendedName>
</protein>
<organism evidence="1 2">
    <name type="scientific">Corynebacterium casei LMG S-19264</name>
    <dbReference type="NCBI Taxonomy" id="1285583"/>
    <lineage>
        <taxon>Bacteria</taxon>
        <taxon>Bacillati</taxon>
        <taxon>Actinomycetota</taxon>
        <taxon>Actinomycetes</taxon>
        <taxon>Mycobacteriales</taxon>
        <taxon>Corynebacteriaceae</taxon>
        <taxon>Corynebacterium</taxon>
    </lineage>
</organism>
<accession>A0ABM5PT12</accession>
<keyword evidence="2" id="KW-1185">Reference proteome</keyword>
<dbReference type="RefSeq" id="WP_025388208.1">
    <property type="nucleotide sequence ID" value="NZ_CP004350.1"/>
</dbReference>
<evidence type="ECO:0008006" key="3">
    <source>
        <dbReference type="Google" id="ProtNLM"/>
    </source>
</evidence>
<dbReference type="EMBL" id="CP004350">
    <property type="protein sequence ID" value="AHI21128.1"/>
    <property type="molecule type" value="Genomic_DNA"/>
</dbReference>
<evidence type="ECO:0000313" key="2">
    <source>
        <dbReference type="Proteomes" id="UP000019226"/>
    </source>
</evidence>
<evidence type="ECO:0000313" key="1">
    <source>
        <dbReference type="EMBL" id="AHI21128.1"/>
    </source>
</evidence>